<dbReference type="AlphaFoldDB" id="A0A0E9XY86"/>
<reference evidence="1" key="2">
    <citation type="journal article" date="2015" name="Fish Shellfish Immunol.">
        <title>Early steps in the European eel (Anguilla anguilla)-Vibrio vulnificus interaction in the gills: Role of the RtxA13 toxin.</title>
        <authorList>
            <person name="Callol A."/>
            <person name="Pajuelo D."/>
            <person name="Ebbesson L."/>
            <person name="Teles M."/>
            <person name="MacKenzie S."/>
            <person name="Amaro C."/>
        </authorList>
    </citation>
    <scope>NUCLEOTIDE SEQUENCE</scope>
</reference>
<reference evidence="1" key="1">
    <citation type="submission" date="2014-11" db="EMBL/GenBank/DDBJ databases">
        <authorList>
            <person name="Amaro Gonzalez C."/>
        </authorList>
    </citation>
    <scope>NUCLEOTIDE SEQUENCE</scope>
</reference>
<name>A0A0E9XY86_ANGAN</name>
<organism evidence="1">
    <name type="scientific">Anguilla anguilla</name>
    <name type="common">European freshwater eel</name>
    <name type="synonym">Muraena anguilla</name>
    <dbReference type="NCBI Taxonomy" id="7936"/>
    <lineage>
        <taxon>Eukaryota</taxon>
        <taxon>Metazoa</taxon>
        <taxon>Chordata</taxon>
        <taxon>Craniata</taxon>
        <taxon>Vertebrata</taxon>
        <taxon>Euteleostomi</taxon>
        <taxon>Actinopterygii</taxon>
        <taxon>Neopterygii</taxon>
        <taxon>Teleostei</taxon>
        <taxon>Anguilliformes</taxon>
        <taxon>Anguillidae</taxon>
        <taxon>Anguilla</taxon>
    </lineage>
</organism>
<proteinExistence type="predicted"/>
<dbReference type="EMBL" id="GBXM01001787">
    <property type="protein sequence ID" value="JAI06791.1"/>
    <property type="molecule type" value="Transcribed_RNA"/>
</dbReference>
<accession>A0A0E9XY86</accession>
<evidence type="ECO:0000313" key="1">
    <source>
        <dbReference type="EMBL" id="JAI06791.1"/>
    </source>
</evidence>
<sequence>MNTLYSQESNRTEFIYYNRGNQTINKLQQQKTTTTK</sequence>
<protein>
    <submittedName>
        <fullName evidence="1">Uncharacterized protein</fullName>
    </submittedName>
</protein>